<evidence type="ECO:0000256" key="2">
    <source>
        <dbReference type="ARBA" id="ARBA00022727"/>
    </source>
</evidence>
<feature type="binding site" evidence="5">
    <location>
        <position position="127"/>
    </location>
    <ligand>
        <name>ATP</name>
        <dbReference type="ChEBI" id="CHEBI:30616"/>
    </ligand>
</feature>
<evidence type="ECO:0000256" key="5">
    <source>
        <dbReference type="HAMAP-Rule" id="MF_00235"/>
    </source>
</evidence>
<keyword evidence="1 5" id="KW-0808">Transferase</keyword>
<dbReference type="Proteomes" id="UP001432075">
    <property type="component" value="Chromosome"/>
</dbReference>
<dbReference type="GO" id="GO:0016301">
    <property type="term" value="F:kinase activity"/>
    <property type="evidence" value="ECO:0007669"/>
    <property type="project" value="UniProtKB-KW"/>
</dbReference>
<dbReference type="CDD" id="cd01428">
    <property type="entry name" value="ADK"/>
    <property type="match status" value="1"/>
</dbReference>
<keyword evidence="5" id="KW-0963">Cytoplasm</keyword>
<keyword evidence="10" id="KW-1185">Reference proteome</keyword>
<gene>
    <name evidence="5" type="primary">adk</name>
    <name evidence="9" type="ORF">OHU17_00280</name>
</gene>
<dbReference type="EMBL" id="CP108057">
    <property type="protein sequence ID" value="WUO50663.1"/>
    <property type="molecule type" value="Genomic_DNA"/>
</dbReference>
<feature type="binding site" evidence="5">
    <location>
        <position position="172"/>
    </location>
    <ligand>
        <name>AMP</name>
        <dbReference type="ChEBI" id="CHEBI:456215"/>
    </ligand>
</feature>
<comment type="subunit">
    <text evidence="5 7">Monomer.</text>
</comment>
<feature type="binding site" evidence="5">
    <location>
        <begin position="137"/>
        <end position="138"/>
    </location>
    <ligand>
        <name>ATP</name>
        <dbReference type="ChEBI" id="CHEBI:30616"/>
    </ligand>
</feature>
<evidence type="ECO:0000256" key="1">
    <source>
        <dbReference type="ARBA" id="ARBA00022679"/>
    </source>
</evidence>
<dbReference type="InterPro" id="IPR006259">
    <property type="entry name" value="Adenyl_kin_sub"/>
</dbReference>
<reference evidence="9" key="1">
    <citation type="submission" date="2022-10" db="EMBL/GenBank/DDBJ databases">
        <title>The complete genomes of actinobacterial strains from the NBC collection.</title>
        <authorList>
            <person name="Joergensen T.S."/>
            <person name="Alvarez Arevalo M."/>
            <person name="Sterndorff E.B."/>
            <person name="Faurdal D."/>
            <person name="Vuksanovic O."/>
            <person name="Mourched A.-S."/>
            <person name="Charusanti P."/>
            <person name="Shaw S."/>
            <person name="Blin K."/>
            <person name="Weber T."/>
        </authorList>
    </citation>
    <scope>NUCLEOTIDE SEQUENCE</scope>
    <source>
        <strain evidence="9">NBC_00283</strain>
    </source>
</reference>
<feature type="binding site" evidence="5">
    <location>
        <position position="92"/>
    </location>
    <ligand>
        <name>AMP</name>
        <dbReference type="ChEBI" id="CHEBI:456215"/>
    </ligand>
</feature>
<dbReference type="EC" id="2.7.4.3" evidence="5 7"/>
<dbReference type="InterPro" id="IPR007862">
    <property type="entry name" value="Adenylate_kinase_lid-dom"/>
</dbReference>
<dbReference type="NCBIfam" id="TIGR01351">
    <property type="entry name" value="adk"/>
    <property type="match status" value="1"/>
</dbReference>
<dbReference type="PRINTS" id="PR00094">
    <property type="entry name" value="ADENYLTKNASE"/>
</dbReference>
<dbReference type="Pfam" id="PF00406">
    <property type="entry name" value="ADK"/>
    <property type="match status" value="1"/>
</dbReference>
<feature type="domain" description="Adenylate kinase active site lid" evidence="8">
    <location>
        <begin position="127"/>
        <end position="162"/>
    </location>
</feature>
<comment type="pathway">
    <text evidence="5">Purine metabolism; AMP biosynthesis via salvage pathway; AMP from ADP: step 1/1.</text>
</comment>
<evidence type="ECO:0000256" key="6">
    <source>
        <dbReference type="RuleBase" id="RU003330"/>
    </source>
</evidence>
<dbReference type="Pfam" id="PF05191">
    <property type="entry name" value="ADK_lid"/>
    <property type="match status" value="1"/>
</dbReference>
<sequence>MRIVLMGPPSAGKGTQAALLARQLQLPHVSIGDIYRKNISEGTTLGLTVKECLEAEEVIPDEAILGMLAQRLDENDAVRGFLLDGVPRNLDQAFSLEALLGSGGKEVDVVLGVDVPHDEAIKRQVGRRICLTDRSHVFHLDYAPPKRFGICNVCGSSLALRDADSQTTTEQRWHFFETVCRPAMAYYSSKGRLVKISGLGKVQEVTANAISALAYYFDYPRR</sequence>
<evidence type="ECO:0000256" key="3">
    <source>
        <dbReference type="ARBA" id="ARBA00022741"/>
    </source>
</evidence>
<dbReference type="InterPro" id="IPR027417">
    <property type="entry name" value="P-loop_NTPase"/>
</dbReference>
<protein>
    <recommendedName>
        <fullName evidence="5 7">Adenylate kinase</fullName>
        <shortName evidence="5">AK</shortName>
        <ecNumber evidence="5 7">2.7.4.3</ecNumber>
    </recommendedName>
    <alternativeName>
        <fullName evidence="5">ATP-AMP transphosphorylase</fullName>
    </alternativeName>
    <alternativeName>
        <fullName evidence="5">ATP:AMP phosphotransferase</fullName>
    </alternativeName>
    <alternativeName>
        <fullName evidence="5">Adenylate monophosphate kinase</fullName>
    </alternativeName>
</protein>
<keyword evidence="4 5" id="KW-0418">Kinase</keyword>
<comment type="catalytic activity">
    <reaction evidence="5 7">
        <text>AMP + ATP = 2 ADP</text>
        <dbReference type="Rhea" id="RHEA:12973"/>
        <dbReference type="ChEBI" id="CHEBI:30616"/>
        <dbReference type="ChEBI" id="CHEBI:456215"/>
        <dbReference type="ChEBI" id="CHEBI:456216"/>
        <dbReference type="EC" id="2.7.4.3"/>
    </reaction>
</comment>
<dbReference type="SUPFAM" id="SSF52540">
    <property type="entry name" value="P-loop containing nucleoside triphosphate hydrolases"/>
    <property type="match status" value="1"/>
</dbReference>
<dbReference type="PANTHER" id="PTHR23359">
    <property type="entry name" value="NUCLEOTIDE KINASE"/>
    <property type="match status" value="1"/>
</dbReference>
<evidence type="ECO:0000259" key="8">
    <source>
        <dbReference type="Pfam" id="PF05191"/>
    </source>
</evidence>
<keyword evidence="2 5" id="KW-0545">Nucleotide biosynthesis</keyword>
<name>A0ABZ1RVR6_9ACTN</name>
<comment type="caution">
    <text evidence="5">Lacks conserved residue(s) required for the propagation of feature annotation.</text>
</comment>
<comment type="similarity">
    <text evidence="5 6">Belongs to the adenylate kinase family.</text>
</comment>
<keyword evidence="3 5" id="KW-0547">Nucleotide-binding</keyword>
<evidence type="ECO:0000313" key="10">
    <source>
        <dbReference type="Proteomes" id="UP001432075"/>
    </source>
</evidence>
<keyword evidence="5 7" id="KW-0067">ATP-binding</keyword>
<comment type="subcellular location">
    <subcellularLocation>
        <location evidence="5 7">Cytoplasm</location>
    </subcellularLocation>
</comment>
<feature type="region of interest" description="NMP" evidence="5">
    <location>
        <begin position="30"/>
        <end position="59"/>
    </location>
</feature>
<feature type="binding site" evidence="5">
    <location>
        <position position="36"/>
    </location>
    <ligand>
        <name>AMP</name>
        <dbReference type="ChEBI" id="CHEBI:456215"/>
    </ligand>
</feature>
<comment type="function">
    <text evidence="5">Catalyzes the reversible transfer of the terminal phosphate group between ATP and AMP. Plays an important role in cellular energy homeostasis and in adenine nucleotide metabolism.</text>
</comment>
<feature type="binding site" evidence="5">
    <location>
        <position position="200"/>
    </location>
    <ligand>
        <name>ATP</name>
        <dbReference type="ChEBI" id="CHEBI:30616"/>
    </ligand>
</feature>
<accession>A0ABZ1RVR6</accession>
<evidence type="ECO:0000256" key="4">
    <source>
        <dbReference type="ARBA" id="ARBA00022777"/>
    </source>
</evidence>
<proteinExistence type="inferred from homology"/>
<evidence type="ECO:0000313" key="9">
    <source>
        <dbReference type="EMBL" id="WUO50663.1"/>
    </source>
</evidence>
<evidence type="ECO:0000256" key="7">
    <source>
        <dbReference type="RuleBase" id="RU003331"/>
    </source>
</evidence>
<feature type="binding site" evidence="5">
    <location>
        <position position="161"/>
    </location>
    <ligand>
        <name>AMP</name>
        <dbReference type="ChEBI" id="CHEBI:456215"/>
    </ligand>
</feature>
<dbReference type="InterPro" id="IPR036193">
    <property type="entry name" value="ADK_active_lid_dom_sf"/>
</dbReference>
<dbReference type="HAMAP" id="MF_00235">
    <property type="entry name" value="Adenylate_kinase_Adk"/>
    <property type="match status" value="1"/>
</dbReference>
<comment type="domain">
    <text evidence="5">Consists of three domains, a large central CORE domain and two small peripheral domains, NMPbind and LID, which undergo movements during catalysis. The LID domain closes over the site of phosphoryl transfer upon ATP binding. Assembling and dissambling the active center during each catalytic cycle provides an effective means to prevent ATP hydrolysis.</text>
</comment>
<dbReference type="SUPFAM" id="SSF57774">
    <property type="entry name" value="Microbial and mitochondrial ADK, insert 'zinc finger' domain"/>
    <property type="match status" value="1"/>
</dbReference>
<dbReference type="Gene3D" id="3.40.50.300">
    <property type="entry name" value="P-loop containing nucleotide triphosphate hydrolases"/>
    <property type="match status" value="1"/>
</dbReference>
<organism evidence="9 10">
    <name type="scientific">Streptomyces goshikiensis</name>
    <dbReference type="NCBI Taxonomy" id="1942"/>
    <lineage>
        <taxon>Bacteria</taxon>
        <taxon>Bacillati</taxon>
        <taxon>Actinomycetota</taxon>
        <taxon>Actinomycetes</taxon>
        <taxon>Kitasatosporales</taxon>
        <taxon>Streptomycetaceae</taxon>
        <taxon>Streptomyces</taxon>
    </lineage>
</organism>
<dbReference type="InterPro" id="IPR000850">
    <property type="entry name" value="Adenylat/UMP-CMP_kin"/>
</dbReference>